<dbReference type="KEGG" id="api:107885111"/>
<feature type="region of interest" description="Disordered" evidence="8">
    <location>
        <begin position="1110"/>
        <end position="1191"/>
    </location>
</feature>
<evidence type="ECO:0000256" key="5">
    <source>
        <dbReference type="ARBA" id="ARBA00022759"/>
    </source>
</evidence>
<name>A0A8R2HBZ9_ACYPI</name>
<feature type="compositionally biased region" description="Polar residues" evidence="8">
    <location>
        <begin position="1156"/>
        <end position="1166"/>
    </location>
</feature>
<dbReference type="Gene3D" id="3.10.20.370">
    <property type="match status" value="1"/>
</dbReference>
<evidence type="ECO:0000256" key="6">
    <source>
        <dbReference type="ARBA" id="ARBA00022801"/>
    </source>
</evidence>
<dbReference type="InterPro" id="IPR001878">
    <property type="entry name" value="Znf_CCHC"/>
</dbReference>
<evidence type="ECO:0000256" key="1">
    <source>
        <dbReference type="ARBA" id="ARBA00012493"/>
    </source>
</evidence>
<dbReference type="Gene3D" id="2.40.70.10">
    <property type="entry name" value="Acid Proteases"/>
    <property type="match status" value="1"/>
</dbReference>
<dbReference type="InterPro" id="IPR043128">
    <property type="entry name" value="Rev_trsase/Diguanyl_cyclase"/>
</dbReference>
<dbReference type="CDD" id="cd00303">
    <property type="entry name" value="retropepsin_like"/>
    <property type="match status" value="1"/>
</dbReference>
<dbReference type="PANTHER" id="PTHR37984">
    <property type="entry name" value="PROTEIN CBG26694"/>
    <property type="match status" value="1"/>
</dbReference>
<dbReference type="EnsemblMetazoa" id="XM_016808573.1">
    <property type="protein sequence ID" value="XP_016664062.1"/>
    <property type="gene ID" value="LOC107885111"/>
</dbReference>
<evidence type="ECO:0000256" key="4">
    <source>
        <dbReference type="ARBA" id="ARBA00022722"/>
    </source>
</evidence>
<dbReference type="GO" id="GO:0003964">
    <property type="term" value="F:RNA-directed DNA polymerase activity"/>
    <property type="evidence" value="ECO:0007669"/>
    <property type="project" value="UniProtKB-KW"/>
</dbReference>
<dbReference type="Pfam" id="PF00665">
    <property type="entry name" value="rve"/>
    <property type="match status" value="1"/>
</dbReference>
<evidence type="ECO:0000256" key="7">
    <source>
        <dbReference type="ARBA" id="ARBA00022918"/>
    </source>
</evidence>
<dbReference type="GO" id="GO:0015074">
    <property type="term" value="P:DNA integration"/>
    <property type="evidence" value="ECO:0007669"/>
    <property type="project" value="InterPro"/>
</dbReference>
<dbReference type="InterPro" id="IPR050951">
    <property type="entry name" value="Retrovirus_Pol_polyprotein"/>
</dbReference>
<dbReference type="Pfam" id="PF13975">
    <property type="entry name" value="gag-asp_proteas"/>
    <property type="match status" value="1"/>
</dbReference>
<dbReference type="PROSITE" id="PS50994">
    <property type="entry name" value="INTEGRASE"/>
    <property type="match status" value="1"/>
</dbReference>
<dbReference type="InterPro" id="IPR036397">
    <property type="entry name" value="RNaseH_sf"/>
</dbReference>
<dbReference type="Pfam" id="PF17917">
    <property type="entry name" value="RT_RNaseH"/>
    <property type="match status" value="1"/>
</dbReference>
<dbReference type="GO" id="GO:0003676">
    <property type="term" value="F:nucleic acid binding"/>
    <property type="evidence" value="ECO:0007669"/>
    <property type="project" value="InterPro"/>
</dbReference>
<reference evidence="12" key="1">
    <citation type="submission" date="2010-06" db="EMBL/GenBank/DDBJ databases">
        <authorList>
            <person name="Jiang H."/>
            <person name="Abraham K."/>
            <person name="Ali S."/>
            <person name="Alsbrooks S.L."/>
            <person name="Anim B.N."/>
            <person name="Anosike U.S."/>
            <person name="Attaway T."/>
            <person name="Bandaranaike D.P."/>
            <person name="Battles P.K."/>
            <person name="Bell S.N."/>
            <person name="Bell A.V."/>
            <person name="Beltran B."/>
            <person name="Bickham C."/>
            <person name="Bustamante Y."/>
            <person name="Caleb T."/>
            <person name="Canada A."/>
            <person name="Cardenas V."/>
            <person name="Carter K."/>
            <person name="Chacko J."/>
            <person name="Chandrabose M.N."/>
            <person name="Chavez D."/>
            <person name="Chavez A."/>
            <person name="Chen L."/>
            <person name="Chu H.-S."/>
            <person name="Claassen K.J."/>
            <person name="Cockrell R."/>
            <person name="Collins M."/>
            <person name="Cooper J.A."/>
            <person name="Cree A."/>
            <person name="Curry S.M."/>
            <person name="Da Y."/>
            <person name="Dao M.D."/>
            <person name="Das B."/>
            <person name="Davila M.-L."/>
            <person name="Davy-Carroll L."/>
            <person name="Denson S."/>
            <person name="Dinh H."/>
            <person name="Ebong V.E."/>
            <person name="Edwards J.R."/>
            <person name="Egan A."/>
            <person name="El-Daye J."/>
            <person name="Escobedo L."/>
            <person name="Fernandez S."/>
            <person name="Fernando P.R."/>
            <person name="Flagg N."/>
            <person name="Forbes L.D."/>
            <person name="Fowler R.G."/>
            <person name="Fu Q."/>
            <person name="Gabisi R.A."/>
            <person name="Ganer J."/>
            <person name="Garbino Pronczuk A."/>
            <person name="Garcia R.M."/>
            <person name="Garner T."/>
            <person name="Garrett T.E."/>
            <person name="Gonzalez D.A."/>
            <person name="Hamid H."/>
            <person name="Hawkins E.S."/>
            <person name="Hirani K."/>
            <person name="Hogues M.E."/>
            <person name="Hollins B."/>
            <person name="Hsiao C.-H."/>
            <person name="Jabil R."/>
            <person name="James M.L."/>
            <person name="Jhangiani S.N."/>
            <person name="Johnson B."/>
            <person name="Johnson Q."/>
            <person name="Joshi V."/>
            <person name="Kalu J.B."/>
            <person name="Kam C."/>
            <person name="Kashfia A."/>
            <person name="Keebler J."/>
            <person name="Kisamo H."/>
            <person name="Kovar C.L."/>
            <person name="Lago L.A."/>
            <person name="Lai C.-Y."/>
            <person name="Laidlaw J."/>
            <person name="Lara F."/>
            <person name="Le T.-K."/>
            <person name="Lee S.L."/>
            <person name="Legall F.H."/>
            <person name="Lemon S.J."/>
            <person name="Lewis L.R."/>
            <person name="Li B."/>
            <person name="Liu Y."/>
            <person name="Liu Y.-S."/>
            <person name="Lopez J."/>
            <person name="Lozado R.J."/>
            <person name="Lu J."/>
            <person name="Madu R.C."/>
            <person name="Maheshwari M."/>
            <person name="Maheshwari R."/>
            <person name="Malloy K."/>
            <person name="Martinez E."/>
            <person name="Mathew T."/>
            <person name="Mercado I.C."/>
            <person name="Mercado C."/>
            <person name="Meyer B."/>
            <person name="Montgomery K."/>
            <person name="Morgan M.B."/>
            <person name="Munidasa M."/>
            <person name="Nazareth L.V."/>
            <person name="Nelson J."/>
            <person name="Ng B.M."/>
            <person name="Nguyen N.B."/>
            <person name="Nguyen P.Q."/>
            <person name="Nguyen T."/>
            <person name="Obregon M."/>
            <person name="Okwuonu G.O."/>
            <person name="Onwere C.G."/>
            <person name="Orozco G."/>
            <person name="Parra A."/>
            <person name="Patel S."/>
            <person name="Patil S."/>
            <person name="Perez A."/>
            <person name="Perez Y."/>
            <person name="Pham C."/>
            <person name="Primus E.L."/>
            <person name="Pu L.-L."/>
            <person name="Puazo M."/>
            <person name="Qin X."/>
            <person name="Quiroz J.B."/>
            <person name="Reese J."/>
            <person name="Richards S."/>
            <person name="Rives C.M."/>
            <person name="Robberts R."/>
            <person name="Ruiz S.J."/>
            <person name="Ruiz M.J."/>
            <person name="Santibanez J."/>
            <person name="Schneider B.W."/>
            <person name="Sisson I."/>
            <person name="Smith M."/>
            <person name="Sodergren E."/>
            <person name="Song X.-Z."/>
            <person name="Song B.B."/>
            <person name="Summersgill H."/>
            <person name="Thelus R."/>
            <person name="Thornton R.D."/>
            <person name="Trejos Z.Y."/>
            <person name="Usmani K."/>
            <person name="Vattathil S."/>
            <person name="Villasana D."/>
            <person name="Walker D.L."/>
            <person name="Wang S."/>
            <person name="Wang K."/>
            <person name="White C.S."/>
            <person name="Williams A.C."/>
            <person name="Williamson J."/>
            <person name="Wilson K."/>
            <person name="Woghiren I.O."/>
            <person name="Woodworth J.R."/>
            <person name="Worley K.C."/>
            <person name="Wright R.A."/>
            <person name="Wu W."/>
            <person name="Young L."/>
            <person name="Zhang L."/>
            <person name="Zhang J."/>
            <person name="Zhu Y."/>
            <person name="Muzny D.M."/>
            <person name="Weinstock G."/>
            <person name="Gibbs R.A."/>
        </authorList>
    </citation>
    <scope>NUCLEOTIDE SEQUENCE [LARGE SCALE GENOMIC DNA]</scope>
    <source>
        <strain evidence="12">LSR1</strain>
    </source>
</reference>
<dbReference type="CDD" id="cd09274">
    <property type="entry name" value="RNase_HI_RT_Ty3"/>
    <property type="match status" value="1"/>
</dbReference>
<feature type="compositionally biased region" description="Basic and acidic residues" evidence="8">
    <location>
        <begin position="1118"/>
        <end position="1129"/>
    </location>
</feature>
<reference evidence="11" key="2">
    <citation type="submission" date="2022-06" db="UniProtKB">
        <authorList>
            <consortium name="EnsemblMetazoa"/>
        </authorList>
    </citation>
    <scope>IDENTIFICATION</scope>
</reference>
<dbReference type="CDD" id="cd01647">
    <property type="entry name" value="RT_LTR"/>
    <property type="match status" value="1"/>
</dbReference>
<dbReference type="Gene3D" id="3.30.420.10">
    <property type="entry name" value="Ribonuclease H-like superfamily/Ribonuclease H"/>
    <property type="match status" value="1"/>
</dbReference>
<feature type="domain" description="Reverse transcriptase" evidence="9">
    <location>
        <begin position="429"/>
        <end position="611"/>
    </location>
</feature>
<dbReference type="GeneID" id="107885111"/>
<protein>
    <recommendedName>
        <fullName evidence="1">RNA-directed DNA polymerase</fullName>
        <ecNumber evidence="1">2.7.7.49</ecNumber>
    </recommendedName>
</protein>
<dbReference type="GO" id="GO:0016787">
    <property type="term" value="F:hydrolase activity"/>
    <property type="evidence" value="ECO:0007669"/>
    <property type="project" value="UniProtKB-KW"/>
</dbReference>
<evidence type="ECO:0000256" key="3">
    <source>
        <dbReference type="ARBA" id="ARBA00022695"/>
    </source>
</evidence>
<dbReference type="SMART" id="SM00343">
    <property type="entry name" value="ZnF_C2HC"/>
    <property type="match status" value="2"/>
</dbReference>
<evidence type="ECO:0000313" key="11">
    <source>
        <dbReference type="EnsemblMetazoa" id="XP_016664062.1"/>
    </source>
</evidence>
<dbReference type="RefSeq" id="XP_016664062.1">
    <property type="nucleotide sequence ID" value="XM_016808573.1"/>
</dbReference>
<dbReference type="Pfam" id="PF00078">
    <property type="entry name" value="RVT_1"/>
    <property type="match status" value="1"/>
</dbReference>
<dbReference type="InterPro" id="IPR000477">
    <property type="entry name" value="RT_dom"/>
</dbReference>
<dbReference type="InterPro" id="IPR043502">
    <property type="entry name" value="DNA/RNA_pol_sf"/>
</dbReference>
<evidence type="ECO:0000259" key="9">
    <source>
        <dbReference type="PROSITE" id="PS50878"/>
    </source>
</evidence>
<dbReference type="InterPro" id="IPR001584">
    <property type="entry name" value="Integrase_cat-core"/>
</dbReference>
<evidence type="ECO:0000256" key="8">
    <source>
        <dbReference type="SAM" id="MobiDB-lite"/>
    </source>
</evidence>
<dbReference type="InterPro" id="IPR012337">
    <property type="entry name" value="RNaseH-like_sf"/>
</dbReference>
<evidence type="ECO:0000313" key="12">
    <source>
        <dbReference type="Proteomes" id="UP000007819"/>
    </source>
</evidence>
<evidence type="ECO:0000259" key="10">
    <source>
        <dbReference type="PROSITE" id="PS50994"/>
    </source>
</evidence>
<dbReference type="InterPro" id="IPR036875">
    <property type="entry name" value="Znf_CCHC_sf"/>
</dbReference>
<dbReference type="Gene3D" id="4.10.60.10">
    <property type="entry name" value="Zinc finger, CCHC-type"/>
    <property type="match status" value="1"/>
</dbReference>
<dbReference type="Gene3D" id="3.10.10.10">
    <property type="entry name" value="HIV Type 1 Reverse Transcriptase, subunit A, domain 1"/>
    <property type="match status" value="1"/>
</dbReference>
<keyword evidence="3" id="KW-0548">Nucleotidyltransferase</keyword>
<dbReference type="SUPFAM" id="SSF50630">
    <property type="entry name" value="Acid proteases"/>
    <property type="match status" value="1"/>
</dbReference>
<dbReference type="OrthoDB" id="6382339at2759"/>
<dbReference type="SUPFAM" id="SSF56672">
    <property type="entry name" value="DNA/RNA polymerases"/>
    <property type="match status" value="1"/>
</dbReference>
<organism evidence="11 12">
    <name type="scientific">Acyrthosiphon pisum</name>
    <name type="common">Pea aphid</name>
    <dbReference type="NCBI Taxonomy" id="7029"/>
    <lineage>
        <taxon>Eukaryota</taxon>
        <taxon>Metazoa</taxon>
        <taxon>Ecdysozoa</taxon>
        <taxon>Arthropoda</taxon>
        <taxon>Hexapoda</taxon>
        <taxon>Insecta</taxon>
        <taxon>Pterygota</taxon>
        <taxon>Neoptera</taxon>
        <taxon>Paraneoptera</taxon>
        <taxon>Hemiptera</taxon>
        <taxon>Sternorrhyncha</taxon>
        <taxon>Aphidomorpha</taxon>
        <taxon>Aphidoidea</taxon>
        <taxon>Aphididae</taxon>
        <taxon>Macrosiphini</taxon>
        <taxon>Acyrthosiphon</taxon>
    </lineage>
</organism>
<keyword evidence="4" id="KW-0540">Nuclease</keyword>
<dbReference type="InterPro" id="IPR041373">
    <property type="entry name" value="RT_RNaseH"/>
</dbReference>
<dbReference type="SUPFAM" id="SSF57756">
    <property type="entry name" value="Retrovirus zinc finger-like domains"/>
    <property type="match status" value="1"/>
</dbReference>
<dbReference type="InterPro" id="IPR021109">
    <property type="entry name" value="Peptidase_aspartic_dom_sf"/>
</dbReference>
<dbReference type="PANTHER" id="PTHR37984:SF9">
    <property type="entry name" value="INTEGRASE CATALYTIC DOMAIN-CONTAINING PROTEIN"/>
    <property type="match status" value="1"/>
</dbReference>
<sequence length="1191" mass="135500">MEKLLRPDRFETDPNSPTSAKEWAHWITTFNNFVEVAKVKEEDKLKVLINFLAHSVYDSVSECTTYEAAIKILTDIYIKQKNEIFARHLLATRKQQINESIDQYLGFLKILSKECAFKSVSAIEYRDEYIRDSFINGLLSYNIRQRLLENNTLKLEEAVTRSRALEMAQKQSEVYSMPLTQGSVNALTEDTTSMIKPDNNQPTVSAIQQKCYFCGYDRHPRSSCPARDAVCKKCDKKGHFLKVCRSKTKSDSAFVSMATLACVTATVPGLLSKAIIRVKVNNINANTLIDTGSSNSFINEEFVQIHKIKSYPENGQVLLATTAYSSNLKGYVLVDLLLQEHTYKNLKLSILPKLCSDILIGHDVLRTHSSIDLTFGGPKPPLSICNMTFVNIKPPRLFNNVVKDCKPVAVKSRRYSDEDAKFIREEVTKLLYDNIIEESTSPWRAQVLITKSENHKRRMVIDYSQTINKFTLMDAFPLPNIDELVSKVAQHTIYSTIDLRSAYHQIPIHEDERQYTAFEAGGRLYQFRKIPFGVTNGVACFQRVIDTIISQENLDGVYAYLDDITICGNNQTEHDLNLNKFLTITKKYGLILNEDKCQFSQCEISLLGHHISNKRISPDPERLKPLLNLPQPKDASSLKRVLGMFSHYSKWIQGFSDKIRSLVDCKSFPMSPLAAADFERIKQDIAKSVVNSINGEELLVVESDASDFALAATLSQSGRPVAFFSRSLTEGEKRHPSIEKEAYAIVEAVRKWRHILIGRHIKLITDQEAVSFMFNLKHSSKIKSDKITRWRLELSSFSYDIVYRPGKENTVADAFSRVCANINNPNKLFDLHKALCHPGMTRMYHWTRSKNLPFTLDDIKRVTTTCPICAEVKPKFFKQEGNHLIKATSPFERLNIDFKGPLPSNTSNHYILTIVDEYSRFPFAVPCRDISSTTVVNSLWQLFSIFGMPAYIHSDRGSSFMSQELTTFLHNHGIATSRTTPYNPEGNGQAERYNGIIWKAVQLAQQTKILKITQWEEVLTDALHSIRSLLCTAINCTPHERFFHYPRRSSNGKTLPSWLNCPGPVLIRKHVKSSKYDPLVEEAELIEANPEYALVRYNNGRESTVSLKDLAPPGDRGLLGEKRDREHSIKSSGLEAPEYNCGNGQENKDIVIEEPTQMNEGLSKTLSDVEEPRRSTRTKNKPKYLEDYKTN</sequence>
<keyword evidence="5" id="KW-0255">Endonuclease</keyword>
<keyword evidence="12" id="KW-1185">Reference proteome</keyword>
<dbReference type="SUPFAM" id="SSF53098">
    <property type="entry name" value="Ribonuclease H-like"/>
    <property type="match status" value="1"/>
</dbReference>
<dbReference type="GO" id="GO:0004519">
    <property type="term" value="F:endonuclease activity"/>
    <property type="evidence" value="ECO:0007669"/>
    <property type="project" value="UniProtKB-KW"/>
</dbReference>
<dbReference type="EC" id="2.7.7.49" evidence="1"/>
<feature type="domain" description="Integrase catalytic" evidence="10">
    <location>
        <begin position="886"/>
        <end position="1046"/>
    </location>
</feature>
<accession>A0A8R2HBZ9</accession>
<dbReference type="Proteomes" id="UP000007819">
    <property type="component" value="Chromosome X"/>
</dbReference>
<evidence type="ECO:0000256" key="2">
    <source>
        <dbReference type="ARBA" id="ARBA00022679"/>
    </source>
</evidence>
<proteinExistence type="predicted"/>
<keyword evidence="6" id="KW-0378">Hydrolase</keyword>
<keyword evidence="2" id="KW-0808">Transferase</keyword>
<dbReference type="AlphaFoldDB" id="A0A8R2HBZ9"/>
<dbReference type="PROSITE" id="PS50878">
    <property type="entry name" value="RT_POL"/>
    <property type="match status" value="1"/>
</dbReference>
<keyword evidence="7" id="KW-0695">RNA-directed DNA polymerase</keyword>
<dbReference type="Gene3D" id="3.30.70.270">
    <property type="match status" value="2"/>
</dbReference>
<dbReference type="GO" id="GO:0042575">
    <property type="term" value="C:DNA polymerase complex"/>
    <property type="evidence" value="ECO:0007669"/>
    <property type="project" value="UniProtKB-ARBA"/>
</dbReference>
<dbReference type="GO" id="GO:0008270">
    <property type="term" value="F:zinc ion binding"/>
    <property type="evidence" value="ECO:0007669"/>
    <property type="project" value="InterPro"/>
</dbReference>